<keyword evidence="1" id="KW-0472">Membrane</keyword>
<dbReference type="EMBL" id="BARV01000039">
    <property type="protein sequence ID" value="GAH92162.1"/>
    <property type="molecule type" value="Genomic_DNA"/>
</dbReference>
<reference evidence="2" key="1">
    <citation type="journal article" date="2014" name="Front. Microbiol.">
        <title>High frequency of phylogenetically diverse reductive dehalogenase-homologous genes in deep subseafloor sedimentary metagenomes.</title>
        <authorList>
            <person name="Kawai M."/>
            <person name="Futagami T."/>
            <person name="Toyoda A."/>
            <person name="Takaki Y."/>
            <person name="Nishi S."/>
            <person name="Hori S."/>
            <person name="Arai W."/>
            <person name="Tsubouchi T."/>
            <person name="Morono Y."/>
            <person name="Uchiyama I."/>
            <person name="Ito T."/>
            <person name="Fujiyama A."/>
            <person name="Inagaki F."/>
            <person name="Takami H."/>
        </authorList>
    </citation>
    <scope>NUCLEOTIDE SEQUENCE</scope>
    <source>
        <strain evidence="2">Expedition CK06-06</strain>
    </source>
</reference>
<dbReference type="AlphaFoldDB" id="X1JDV2"/>
<feature type="transmembrane region" description="Helical" evidence="1">
    <location>
        <begin position="6"/>
        <end position="27"/>
    </location>
</feature>
<feature type="transmembrane region" description="Helical" evidence="1">
    <location>
        <begin position="65"/>
        <end position="89"/>
    </location>
</feature>
<gene>
    <name evidence="2" type="ORF">S06H3_00252</name>
</gene>
<organism evidence="2">
    <name type="scientific">marine sediment metagenome</name>
    <dbReference type="NCBI Taxonomy" id="412755"/>
    <lineage>
        <taxon>unclassified sequences</taxon>
        <taxon>metagenomes</taxon>
        <taxon>ecological metagenomes</taxon>
    </lineage>
</organism>
<feature type="transmembrane region" description="Helical" evidence="1">
    <location>
        <begin position="95"/>
        <end position="111"/>
    </location>
</feature>
<sequence length="137" mass="15123">MGGIILIIVVVFINVMIRKVAAVALGITGLDQPTADFQALSALTGTGFTTREAESVMIHPMRRKIISLLMIIGNAGTVAVIAGLIFSFVTITSPWAIFRFVILIVALYLIFKMATHTKLARFLSKKIEEKLRERYDL</sequence>
<protein>
    <submittedName>
        <fullName evidence="2">Uncharacterized protein</fullName>
    </submittedName>
</protein>
<accession>X1JDV2</accession>
<name>X1JDV2_9ZZZZ</name>
<evidence type="ECO:0000256" key="1">
    <source>
        <dbReference type="SAM" id="Phobius"/>
    </source>
</evidence>
<evidence type="ECO:0000313" key="2">
    <source>
        <dbReference type="EMBL" id="GAH92162.1"/>
    </source>
</evidence>
<keyword evidence="1" id="KW-0812">Transmembrane</keyword>
<comment type="caution">
    <text evidence="2">The sequence shown here is derived from an EMBL/GenBank/DDBJ whole genome shotgun (WGS) entry which is preliminary data.</text>
</comment>
<proteinExistence type="predicted"/>
<keyword evidence="1" id="KW-1133">Transmembrane helix</keyword>